<reference evidence="4" key="1">
    <citation type="journal article" date="2023" name="Mol. Biol. Evol.">
        <title>Third-Generation Sequencing Reveals the Adaptive Role of the Epigenome in Three Deep-Sea Polychaetes.</title>
        <authorList>
            <person name="Perez M."/>
            <person name="Aroh O."/>
            <person name="Sun Y."/>
            <person name="Lan Y."/>
            <person name="Juniper S.K."/>
            <person name="Young C.R."/>
            <person name="Angers B."/>
            <person name="Qian P.Y."/>
        </authorList>
    </citation>
    <scope>NUCLEOTIDE SEQUENCE</scope>
    <source>
        <strain evidence="4">P08H-3</strain>
    </source>
</reference>
<evidence type="ECO:0008006" key="6">
    <source>
        <dbReference type="Google" id="ProtNLM"/>
    </source>
</evidence>
<gene>
    <name evidence="4" type="ORF">LSH36_454g00002</name>
</gene>
<evidence type="ECO:0000256" key="2">
    <source>
        <dbReference type="ARBA" id="ARBA00023235"/>
    </source>
</evidence>
<dbReference type="GO" id="GO:0016853">
    <property type="term" value="F:isomerase activity"/>
    <property type="evidence" value="ECO:0007669"/>
    <property type="project" value="UniProtKB-KW"/>
</dbReference>
<evidence type="ECO:0000313" key="5">
    <source>
        <dbReference type="Proteomes" id="UP001208570"/>
    </source>
</evidence>
<dbReference type="PANTHER" id="PTHR13774">
    <property type="entry name" value="PHENAZINE BIOSYNTHESIS PROTEIN"/>
    <property type="match status" value="1"/>
</dbReference>
<evidence type="ECO:0000256" key="1">
    <source>
        <dbReference type="ARBA" id="ARBA00008270"/>
    </source>
</evidence>
<feature type="active site" evidence="3">
    <location>
        <position position="54"/>
    </location>
</feature>
<comment type="similarity">
    <text evidence="1">Belongs to the PhzF family.</text>
</comment>
<dbReference type="PANTHER" id="PTHR13774:SF17">
    <property type="entry name" value="PHENAZINE BIOSYNTHESIS-LIKE DOMAIN-CONTAINING PROTEIN"/>
    <property type="match status" value="1"/>
</dbReference>
<name>A0AAD9JAX8_9ANNE</name>
<protein>
    <recommendedName>
        <fullName evidence="6">Phenazine biosynthesis-like domain-containing protein</fullName>
    </recommendedName>
</protein>
<dbReference type="SUPFAM" id="SSF54506">
    <property type="entry name" value="Diaminopimelate epimerase-like"/>
    <property type="match status" value="1"/>
</dbReference>
<evidence type="ECO:0000313" key="4">
    <source>
        <dbReference type="EMBL" id="KAK2149383.1"/>
    </source>
</evidence>
<comment type="caution">
    <text evidence="4">The sequence shown here is derived from an EMBL/GenBank/DDBJ whole genome shotgun (WGS) entry which is preliminary data.</text>
</comment>
<dbReference type="GO" id="GO:0005737">
    <property type="term" value="C:cytoplasm"/>
    <property type="evidence" value="ECO:0007669"/>
    <property type="project" value="TreeGrafter"/>
</dbReference>
<dbReference type="PIRSF" id="PIRSF016184">
    <property type="entry name" value="PhzC_PhzF"/>
    <property type="match status" value="1"/>
</dbReference>
<dbReference type="InterPro" id="IPR003719">
    <property type="entry name" value="Phenazine_PhzF-like"/>
</dbReference>
<keyword evidence="5" id="KW-1185">Reference proteome</keyword>
<evidence type="ECO:0000256" key="3">
    <source>
        <dbReference type="PIRSR" id="PIRSR016184-1"/>
    </source>
</evidence>
<proteinExistence type="inferred from homology"/>
<dbReference type="Gene3D" id="3.10.310.10">
    <property type="entry name" value="Diaminopimelate Epimerase, Chain A, domain 1"/>
    <property type="match status" value="2"/>
</dbReference>
<dbReference type="NCBIfam" id="TIGR00654">
    <property type="entry name" value="PhzF_family"/>
    <property type="match status" value="1"/>
</dbReference>
<organism evidence="4 5">
    <name type="scientific">Paralvinella palmiformis</name>
    <dbReference type="NCBI Taxonomy" id="53620"/>
    <lineage>
        <taxon>Eukaryota</taxon>
        <taxon>Metazoa</taxon>
        <taxon>Spiralia</taxon>
        <taxon>Lophotrochozoa</taxon>
        <taxon>Annelida</taxon>
        <taxon>Polychaeta</taxon>
        <taxon>Sedentaria</taxon>
        <taxon>Canalipalpata</taxon>
        <taxon>Terebellida</taxon>
        <taxon>Terebelliformia</taxon>
        <taxon>Alvinellidae</taxon>
        <taxon>Paralvinella</taxon>
    </lineage>
</organism>
<dbReference type="Pfam" id="PF02567">
    <property type="entry name" value="PhzC-PhzF"/>
    <property type="match status" value="1"/>
</dbReference>
<dbReference type="Proteomes" id="UP001208570">
    <property type="component" value="Unassembled WGS sequence"/>
</dbReference>
<dbReference type="EMBL" id="JAODUP010000454">
    <property type="protein sequence ID" value="KAK2149383.1"/>
    <property type="molecule type" value="Genomic_DNA"/>
</dbReference>
<sequence>MENKKICYLPMYIVDAFTSHPFAGNPAAVCLVDSSTILTDDIRQNIAKEMNLSETAFIEQYTPDESFSESNHFKLRWFTPAKEVMLCGHATLASSAVLFECVKNKSDKLIFETLSGQLTARKQANFISLMLPLNPPRPFQLVLPDPEQNIQAILYSSSTKKLLIRIKDCYTRSFIEQLKPQTDKMMSAHNTGKIAGVIVTLCTKAQEQYDFVSRYFAPWVGIPEDPVTGSAHTVLAPYWSDELGKKKLFAYQCSPRGGELRLTVKDDQRLEVAGTACVVLNGQFLLQ</sequence>
<dbReference type="AlphaFoldDB" id="A0AAD9JAX8"/>
<accession>A0AAD9JAX8</accession>
<keyword evidence="2" id="KW-0413">Isomerase</keyword>